<evidence type="ECO:0000256" key="1">
    <source>
        <dbReference type="SAM" id="MobiDB-lite"/>
    </source>
</evidence>
<feature type="region of interest" description="Disordered" evidence="1">
    <location>
        <begin position="1"/>
        <end position="77"/>
    </location>
</feature>
<feature type="non-terminal residue" evidence="2">
    <location>
        <position position="77"/>
    </location>
</feature>
<reference evidence="2" key="1">
    <citation type="submission" date="2014-12" db="EMBL/GenBank/DDBJ databases">
        <title>Insight into the proteome of Arion vulgaris.</title>
        <authorList>
            <person name="Aradska J."/>
            <person name="Bulat T."/>
            <person name="Smidak R."/>
            <person name="Sarate P."/>
            <person name="Gangsoo J."/>
            <person name="Sialana F."/>
            <person name="Bilban M."/>
            <person name="Lubec G."/>
        </authorList>
    </citation>
    <scope>NUCLEOTIDE SEQUENCE</scope>
    <source>
        <tissue evidence="2">Skin</tissue>
    </source>
</reference>
<organism evidence="2">
    <name type="scientific">Arion vulgaris</name>
    <dbReference type="NCBI Taxonomy" id="1028688"/>
    <lineage>
        <taxon>Eukaryota</taxon>
        <taxon>Metazoa</taxon>
        <taxon>Spiralia</taxon>
        <taxon>Lophotrochozoa</taxon>
        <taxon>Mollusca</taxon>
        <taxon>Gastropoda</taxon>
        <taxon>Heterobranchia</taxon>
        <taxon>Euthyneura</taxon>
        <taxon>Panpulmonata</taxon>
        <taxon>Eupulmonata</taxon>
        <taxon>Stylommatophora</taxon>
        <taxon>Helicina</taxon>
        <taxon>Arionoidea</taxon>
        <taxon>Arionidae</taxon>
        <taxon>Arion</taxon>
    </lineage>
</organism>
<gene>
    <name evidence="2" type="primary">ORF91194</name>
</gene>
<feature type="compositionally biased region" description="Polar residues" evidence="1">
    <location>
        <begin position="1"/>
        <end position="38"/>
    </location>
</feature>
<name>A0A0B7A1L5_9EUPU</name>
<feature type="non-terminal residue" evidence="2">
    <location>
        <position position="1"/>
    </location>
</feature>
<evidence type="ECO:0000313" key="2">
    <source>
        <dbReference type="EMBL" id="CEK74467.1"/>
    </source>
</evidence>
<feature type="compositionally biased region" description="Basic and acidic residues" evidence="1">
    <location>
        <begin position="63"/>
        <end position="77"/>
    </location>
</feature>
<dbReference type="EMBL" id="HACG01027602">
    <property type="protein sequence ID" value="CEK74467.1"/>
    <property type="molecule type" value="Transcribed_RNA"/>
</dbReference>
<proteinExistence type="predicted"/>
<protein>
    <submittedName>
        <fullName evidence="2">Uncharacterized protein</fullName>
    </submittedName>
</protein>
<sequence>TSIKIQSAHQPINSLQKQPNRHGFSTDNKNTINTSFASSHRHESGPSERVIPTSAVTIRRAKSREELQQIESDTRTN</sequence>
<dbReference type="AlphaFoldDB" id="A0A0B7A1L5"/>
<accession>A0A0B7A1L5</accession>